<feature type="compositionally biased region" description="Basic and acidic residues" evidence="11">
    <location>
        <begin position="79"/>
        <end position="122"/>
    </location>
</feature>
<dbReference type="AlphaFoldDB" id="A0A8X8A309"/>
<keyword evidence="13" id="KW-1185">Reference proteome</keyword>
<evidence type="ECO:0000256" key="1">
    <source>
        <dbReference type="ARBA" id="ARBA00004477"/>
    </source>
</evidence>
<evidence type="ECO:0000256" key="6">
    <source>
        <dbReference type="ARBA" id="ARBA00022824"/>
    </source>
</evidence>
<evidence type="ECO:0000256" key="4">
    <source>
        <dbReference type="ARBA" id="ARBA00022692"/>
    </source>
</evidence>
<comment type="caution">
    <text evidence="12">The sequence shown here is derived from an EMBL/GenBank/DDBJ whole genome shotgun (WGS) entry which is preliminary data.</text>
</comment>
<feature type="compositionally biased region" description="Low complexity" evidence="11">
    <location>
        <begin position="57"/>
        <end position="66"/>
    </location>
</feature>
<dbReference type="PANTHER" id="PTHR13448">
    <property type="entry name" value="TRANSMEMBRANE PROTEIN 214"/>
    <property type="match status" value="1"/>
</dbReference>
<name>A0A8X8A309_POPTO</name>
<evidence type="ECO:0000256" key="8">
    <source>
        <dbReference type="ARBA" id="ARBA00023136"/>
    </source>
</evidence>
<evidence type="ECO:0000256" key="5">
    <source>
        <dbReference type="ARBA" id="ARBA00022703"/>
    </source>
</evidence>
<dbReference type="InterPro" id="IPR019308">
    <property type="entry name" value="TMEM214"/>
</dbReference>
<evidence type="ECO:0000313" key="13">
    <source>
        <dbReference type="Proteomes" id="UP000886885"/>
    </source>
</evidence>
<evidence type="ECO:0000313" key="12">
    <source>
        <dbReference type="EMBL" id="KAG6779112.1"/>
    </source>
</evidence>
<comment type="similarity">
    <text evidence="2">Belongs to the TMEM214 family.</text>
</comment>
<dbReference type="GO" id="GO:0005794">
    <property type="term" value="C:Golgi apparatus"/>
    <property type="evidence" value="ECO:0007669"/>
    <property type="project" value="TreeGrafter"/>
</dbReference>
<evidence type="ECO:0000256" key="9">
    <source>
        <dbReference type="ARBA" id="ARBA00023180"/>
    </source>
</evidence>
<comment type="subunit">
    <text evidence="3">Constitutively interacts with CASP4; required for the localization of procaspase 4 to the ER.</text>
</comment>
<evidence type="ECO:0008006" key="14">
    <source>
        <dbReference type="Google" id="ProtNLM"/>
    </source>
</evidence>
<dbReference type="GO" id="GO:0005789">
    <property type="term" value="C:endoplasmic reticulum membrane"/>
    <property type="evidence" value="ECO:0007669"/>
    <property type="project" value="UniProtKB-SubCell"/>
</dbReference>
<evidence type="ECO:0000256" key="2">
    <source>
        <dbReference type="ARBA" id="ARBA00007984"/>
    </source>
</evidence>
<evidence type="ECO:0000256" key="11">
    <source>
        <dbReference type="SAM" id="MobiDB-lite"/>
    </source>
</evidence>
<evidence type="ECO:0000256" key="10">
    <source>
        <dbReference type="ARBA" id="ARBA00024938"/>
    </source>
</evidence>
<keyword evidence="6" id="KW-0256">Endoplasmic reticulum</keyword>
<protein>
    <recommendedName>
        <fullName evidence="14">Transmembrane protein</fullName>
    </recommendedName>
</protein>
<dbReference type="Proteomes" id="UP000886885">
    <property type="component" value="Chromosome 4A"/>
</dbReference>
<gene>
    <name evidence="12" type="ORF">POTOM_015481</name>
</gene>
<feature type="region of interest" description="Disordered" evidence="11">
    <location>
        <begin position="20"/>
        <end position="151"/>
    </location>
</feature>
<dbReference type="PANTHER" id="PTHR13448:SF0">
    <property type="entry name" value="TRANSMEMBRANE PROTEIN 214"/>
    <property type="match status" value="1"/>
</dbReference>
<accession>A0A8X8A309</accession>
<organism evidence="12 13">
    <name type="scientific">Populus tomentosa</name>
    <name type="common">Chinese white poplar</name>
    <dbReference type="NCBI Taxonomy" id="118781"/>
    <lineage>
        <taxon>Eukaryota</taxon>
        <taxon>Viridiplantae</taxon>
        <taxon>Streptophyta</taxon>
        <taxon>Embryophyta</taxon>
        <taxon>Tracheophyta</taxon>
        <taxon>Spermatophyta</taxon>
        <taxon>Magnoliopsida</taxon>
        <taxon>eudicotyledons</taxon>
        <taxon>Gunneridae</taxon>
        <taxon>Pentapetalae</taxon>
        <taxon>rosids</taxon>
        <taxon>fabids</taxon>
        <taxon>Malpighiales</taxon>
        <taxon>Salicaceae</taxon>
        <taxon>Saliceae</taxon>
        <taxon>Populus</taxon>
    </lineage>
</organism>
<keyword evidence="4" id="KW-0812">Transmembrane</keyword>
<dbReference type="Pfam" id="PF10151">
    <property type="entry name" value="TMEM214"/>
    <property type="match status" value="1"/>
</dbReference>
<keyword evidence="5" id="KW-0053">Apoptosis</keyword>
<dbReference type="OrthoDB" id="10022292at2759"/>
<comment type="function">
    <text evidence="10">Critical mediator, in cooperation with CASP4, of endoplasmic reticulum-stress induced apoptosis. Required or the activation of CASP4 following endoplasmic reticulum stress.</text>
</comment>
<dbReference type="EMBL" id="JAAWWB010000007">
    <property type="protein sequence ID" value="KAG6779112.1"/>
    <property type="molecule type" value="Genomic_DNA"/>
</dbReference>
<comment type="subcellular location">
    <subcellularLocation>
        <location evidence="1">Endoplasmic reticulum membrane</location>
        <topology evidence="1">Multi-pass membrane protein</topology>
    </subcellularLocation>
</comment>
<proteinExistence type="inferred from homology"/>
<feature type="compositionally biased region" description="Polar residues" evidence="11">
    <location>
        <begin position="31"/>
        <end position="48"/>
    </location>
</feature>
<keyword evidence="8" id="KW-0472">Membrane</keyword>
<evidence type="ECO:0000256" key="7">
    <source>
        <dbReference type="ARBA" id="ARBA00022989"/>
    </source>
</evidence>
<keyword evidence="7" id="KW-1133">Transmembrane helix</keyword>
<sequence>MDENSALIAQLLMEDEIEMRNRNGNANANGSVSGKDQNNGGWKTVTYSKRNKKQQPSKASNSSESSSSDHQRSNGVGGEKADVFRSIEKQSEDRRRRIEEEWRKREEEESGERDGSKRHSVEDDGESEDGGHGGDGGGAGEEVKKVKKPKVKKPKVTVAEAAAKIDAGDLGAFLVDITASYETQQDILLMRFADYYGRAFSSVSSAQFPWLKIFKESPDSKLIDIPLAHISQDVYKASVDWLGQRSFEALGSFVLWSLDSIFADLASHQGVAKGSKKVVQRSPSKSLVAIFVVLAMTLRRKPDVLINLLPVISENPKYQGQDKLPVTGWMIAQASQGDLVVGLYTWIRVLCPMLSGKSSSNPQSRDLILQLAERILSSPKARTILLNGAVKKGERLVPPSALELLMRLTFPVPSARVKATERFEAVYPTLKEVALAGSSGSKAMKQVTQQILNIAVKATGEGSQNSNGHQLIVALHKSTSQSDQQCSLQEMFYLDNLEASVTVLRRLSDEWKDHSVKHSSLDPVRDTLKSFRQKNEKALAEEENAGDYASLKEADKYCKAILGRLSRGHGCIRSLFIVSAALAAGAVIISQKEYWDLQKLSAMLNLPPS</sequence>
<keyword evidence="9" id="KW-0325">Glycoprotein</keyword>
<reference evidence="12" key="1">
    <citation type="journal article" date="2020" name="bioRxiv">
        <title>Hybrid origin of Populus tomentosa Carr. identified through genome sequencing and phylogenomic analysis.</title>
        <authorList>
            <person name="An X."/>
            <person name="Gao K."/>
            <person name="Chen Z."/>
            <person name="Li J."/>
            <person name="Yang X."/>
            <person name="Yang X."/>
            <person name="Zhou J."/>
            <person name="Guo T."/>
            <person name="Zhao T."/>
            <person name="Huang S."/>
            <person name="Miao D."/>
            <person name="Khan W.U."/>
            <person name="Rao P."/>
            <person name="Ye M."/>
            <person name="Lei B."/>
            <person name="Liao W."/>
            <person name="Wang J."/>
            <person name="Ji L."/>
            <person name="Li Y."/>
            <person name="Guo B."/>
            <person name="Mustafa N.S."/>
            <person name="Li S."/>
            <person name="Yun Q."/>
            <person name="Keller S.R."/>
            <person name="Mao J."/>
            <person name="Zhang R."/>
            <person name="Strauss S.H."/>
        </authorList>
    </citation>
    <scope>NUCLEOTIDE SEQUENCE</scope>
    <source>
        <strain evidence="12">GM15</strain>
        <tissue evidence="12">Leaf</tissue>
    </source>
</reference>
<evidence type="ECO:0000256" key="3">
    <source>
        <dbReference type="ARBA" id="ARBA00011720"/>
    </source>
</evidence>